<keyword evidence="5" id="KW-0325">Glycoprotein</keyword>
<evidence type="ECO:0000256" key="2">
    <source>
        <dbReference type="ARBA" id="ARBA00004613"/>
    </source>
</evidence>
<dbReference type="EMBL" id="WEIS01091764">
    <property type="protein sequence ID" value="NWI70530.1"/>
    <property type="molecule type" value="Genomic_DNA"/>
</dbReference>
<dbReference type="InterPro" id="IPR048805">
    <property type="entry name" value="ZPBP1/2_C"/>
</dbReference>
<dbReference type="GO" id="GO:0005576">
    <property type="term" value="C:extracellular region"/>
    <property type="evidence" value="ECO:0007669"/>
    <property type="project" value="UniProtKB-SubCell"/>
</dbReference>
<dbReference type="GO" id="GO:0001669">
    <property type="term" value="C:acrosomal vesicle"/>
    <property type="evidence" value="ECO:0007669"/>
    <property type="project" value="UniProtKB-SubCell"/>
</dbReference>
<evidence type="ECO:0000256" key="6">
    <source>
        <dbReference type="ARBA" id="ARBA00023329"/>
    </source>
</evidence>
<evidence type="ECO:0000256" key="3">
    <source>
        <dbReference type="ARBA" id="ARBA00007196"/>
    </source>
</evidence>
<dbReference type="InterPro" id="IPR010857">
    <property type="entry name" value="Sp38-bd"/>
</dbReference>
<dbReference type="GO" id="GO:0002199">
    <property type="term" value="C:zona pellucida receptor complex"/>
    <property type="evidence" value="ECO:0007669"/>
    <property type="project" value="TreeGrafter"/>
</dbReference>
<reference evidence="8" key="1">
    <citation type="submission" date="2019-10" db="EMBL/GenBank/DDBJ databases">
        <title>Bird 10,000 Genomes (B10K) Project - Family phase.</title>
        <authorList>
            <person name="Zhang G."/>
        </authorList>
    </citation>
    <scope>NUCLEOTIDE SEQUENCE</scope>
    <source>
        <strain evidence="8">B10K-DU-002-69</strain>
        <tissue evidence="8">Muscle</tissue>
    </source>
</reference>
<dbReference type="GO" id="GO:0007339">
    <property type="term" value="P:binding of sperm to zona pellucida"/>
    <property type="evidence" value="ECO:0007669"/>
    <property type="project" value="InterPro"/>
</dbReference>
<dbReference type="Proteomes" id="UP000660247">
    <property type="component" value="Unassembled WGS sequence"/>
</dbReference>
<dbReference type="Pfam" id="PF07354">
    <property type="entry name" value="Sp38"/>
    <property type="match status" value="1"/>
</dbReference>
<sequence length="289" mass="32376">VKVYVKVLRNSPFLICMDVAHSREDLIDPEYSWTGPDGSSLAGQKYAKLTAMGALMVVDFKESMSGAYTCTFSHRILETTTMQETEVVETYKFMVYAYREADHTYQVFARFTTQKCKLEANGHFFGELRTTLNNVISDLTCHIVESSYKCHRIQTPAQGLLHELFVNFQVSPYGAGWEEACPQTPHDCEDVTNARAQEAGVRIGRFFSEQAYAPKLKLQTSPATRLVENSFSLTRIDNCRPGFGRNNVTHKTCASCCVVCEPGTYSPNDDVTCQICARPGVKEYGARSC</sequence>
<dbReference type="InterPro" id="IPR048806">
    <property type="entry name" value="ZPBP1/2_N"/>
</dbReference>
<evidence type="ECO:0000313" key="9">
    <source>
        <dbReference type="Proteomes" id="UP000660247"/>
    </source>
</evidence>
<feature type="domain" description="Ig-like" evidence="7">
    <location>
        <begin position="1"/>
        <end position="89"/>
    </location>
</feature>
<keyword evidence="4" id="KW-0964">Secreted</keyword>
<accession>A0A851DPF7</accession>
<protein>
    <submittedName>
        <fullName evidence="8">ZPBP2 protein</fullName>
    </submittedName>
</protein>
<keyword evidence="6" id="KW-0968">Cytoplasmic vesicle</keyword>
<comment type="subcellular location">
    <subcellularLocation>
        <location evidence="1">Cytoplasmic vesicle</location>
        <location evidence="1">Secretory vesicle</location>
        <location evidence="1">Acrosome</location>
    </subcellularLocation>
    <subcellularLocation>
        <location evidence="2">Secreted</location>
    </subcellularLocation>
</comment>
<gene>
    <name evidence="8" type="primary">Zpbp2_1</name>
    <name evidence="8" type="ORF">TODMEX_R06133</name>
</gene>
<dbReference type="PROSITE" id="PS50835">
    <property type="entry name" value="IG_LIKE"/>
    <property type="match status" value="1"/>
</dbReference>
<organism evidence="8 9">
    <name type="scientific">Todus mexicanus</name>
    <name type="common">Puerto Rican tody</name>
    <dbReference type="NCBI Taxonomy" id="135184"/>
    <lineage>
        <taxon>Eukaryota</taxon>
        <taxon>Metazoa</taxon>
        <taxon>Chordata</taxon>
        <taxon>Craniata</taxon>
        <taxon>Vertebrata</taxon>
        <taxon>Euteleostomi</taxon>
        <taxon>Archelosauria</taxon>
        <taxon>Archosauria</taxon>
        <taxon>Dinosauria</taxon>
        <taxon>Saurischia</taxon>
        <taxon>Theropoda</taxon>
        <taxon>Coelurosauria</taxon>
        <taxon>Aves</taxon>
        <taxon>Neognathae</taxon>
        <taxon>Neoaves</taxon>
        <taxon>Telluraves</taxon>
        <taxon>Coraciimorphae</taxon>
        <taxon>Coraciiformes</taxon>
        <taxon>Todidae</taxon>
        <taxon>Todus</taxon>
    </lineage>
</organism>
<dbReference type="InterPro" id="IPR007110">
    <property type="entry name" value="Ig-like_dom"/>
</dbReference>
<evidence type="ECO:0000256" key="4">
    <source>
        <dbReference type="ARBA" id="ARBA00022525"/>
    </source>
</evidence>
<dbReference type="Pfam" id="PF20626">
    <property type="entry name" value="EGF_Sp38_C"/>
    <property type="match status" value="1"/>
</dbReference>
<dbReference type="AlphaFoldDB" id="A0A851DPF7"/>
<evidence type="ECO:0000259" key="7">
    <source>
        <dbReference type="PROSITE" id="PS50835"/>
    </source>
</evidence>
<keyword evidence="9" id="KW-1185">Reference proteome</keyword>
<evidence type="ECO:0000256" key="1">
    <source>
        <dbReference type="ARBA" id="ARBA00004218"/>
    </source>
</evidence>
<feature type="non-terminal residue" evidence="8">
    <location>
        <position position="289"/>
    </location>
</feature>
<comment type="similarity">
    <text evidence="3">Belongs to the zona pellucida-binding protein Sp38 family.</text>
</comment>
<dbReference type="PANTHER" id="PTHR15443">
    <property type="entry name" value="ZONA PELLUCIDA BINDING PROTEIN SP38"/>
    <property type="match status" value="1"/>
</dbReference>
<feature type="non-terminal residue" evidence="8">
    <location>
        <position position="1"/>
    </location>
</feature>
<dbReference type="GO" id="GO:0001675">
    <property type="term" value="P:acrosome assembly"/>
    <property type="evidence" value="ECO:0007669"/>
    <property type="project" value="TreeGrafter"/>
</dbReference>
<dbReference type="PANTHER" id="PTHR15443:SF4">
    <property type="entry name" value="ZONA PELLUCIDA-BINDING PROTEIN 2"/>
    <property type="match status" value="1"/>
</dbReference>
<proteinExistence type="inferred from homology"/>
<comment type="caution">
    <text evidence="8">The sequence shown here is derived from an EMBL/GenBank/DDBJ whole genome shotgun (WGS) entry which is preliminary data.</text>
</comment>
<evidence type="ECO:0000313" key="8">
    <source>
        <dbReference type="EMBL" id="NWI70530.1"/>
    </source>
</evidence>
<evidence type="ECO:0000256" key="5">
    <source>
        <dbReference type="ARBA" id="ARBA00023180"/>
    </source>
</evidence>
<dbReference type="OrthoDB" id="9403351at2759"/>
<name>A0A851DPF7_TODME</name>